<reference evidence="2" key="1">
    <citation type="journal article" date="2022" name="bioRxiv">
        <title>Sequencing and chromosome-scale assembly of the giantPleurodeles waltlgenome.</title>
        <authorList>
            <person name="Brown T."/>
            <person name="Elewa A."/>
            <person name="Iarovenko S."/>
            <person name="Subramanian E."/>
            <person name="Araus A.J."/>
            <person name="Petzold A."/>
            <person name="Susuki M."/>
            <person name="Suzuki K.-i.T."/>
            <person name="Hayashi T."/>
            <person name="Toyoda A."/>
            <person name="Oliveira C."/>
            <person name="Osipova E."/>
            <person name="Leigh N.D."/>
            <person name="Simon A."/>
            <person name="Yun M.H."/>
        </authorList>
    </citation>
    <scope>NUCLEOTIDE SEQUENCE</scope>
    <source>
        <strain evidence="2">20211129_DDA</strain>
        <tissue evidence="2">Liver</tissue>
    </source>
</reference>
<dbReference type="Proteomes" id="UP001066276">
    <property type="component" value="Chromosome 7"/>
</dbReference>
<name>A0AAV7P825_PLEWA</name>
<protein>
    <submittedName>
        <fullName evidence="2">Uncharacterized protein</fullName>
    </submittedName>
</protein>
<proteinExistence type="predicted"/>
<feature type="compositionally biased region" description="Basic and acidic residues" evidence="1">
    <location>
        <begin position="136"/>
        <end position="154"/>
    </location>
</feature>
<dbReference type="EMBL" id="JANPWB010000011">
    <property type="protein sequence ID" value="KAJ1124437.1"/>
    <property type="molecule type" value="Genomic_DNA"/>
</dbReference>
<gene>
    <name evidence="2" type="ORF">NDU88_002898</name>
</gene>
<dbReference type="AlphaFoldDB" id="A0AAV7P825"/>
<keyword evidence="3" id="KW-1185">Reference proteome</keyword>
<accession>A0AAV7P825</accession>
<feature type="compositionally biased region" description="Acidic residues" evidence="1">
    <location>
        <begin position="53"/>
        <end position="71"/>
    </location>
</feature>
<organism evidence="2 3">
    <name type="scientific">Pleurodeles waltl</name>
    <name type="common">Iberian ribbed newt</name>
    <dbReference type="NCBI Taxonomy" id="8319"/>
    <lineage>
        <taxon>Eukaryota</taxon>
        <taxon>Metazoa</taxon>
        <taxon>Chordata</taxon>
        <taxon>Craniata</taxon>
        <taxon>Vertebrata</taxon>
        <taxon>Euteleostomi</taxon>
        <taxon>Amphibia</taxon>
        <taxon>Batrachia</taxon>
        <taxon>Caudata</taxon>
        <taxon>Salamandroidea</taxon>
        <taxon>Salamandridae</taxon>
        <taxon>Pleurodelinae</taxon>
        <taxon>Pleurodeles</taxon>
    </lineage>
</organism>
<evidence type="ECO:0000313" key="3">
    <source>
        <dbReference type="Proteomes" id="UP001066276"/>
    </source>
</evidence>
<sequence>MPSGPSEEATGADTAASNPERDQALSNPFELPGRRRQKRPVRGSREGVVKEEEPADGGDNADETGEMETEEERLLLKQAVIEDSLGRQEPAARACEETPDSTVAREAFFVILPATLLEKRGQARCVSSKDRGRIRVVEGESRERQKGKSVRGEENQTATE</sequence>
<feature type="region of interest" description="Disordered" evidence="1">
    <location>
        <begin position="136"/>
        <end position="160"/>
    </location>
</feature>
<evidence type="ECO:0000256" key="1">
    <source>
        <dbReference type="SAM" id="MobiDB-lite"/>
    </source>
</evidence>
<comment type="caution">
    <text evidence="2">The sequence shown here is derived from an EMBL/GenBank/DDBJ whole genome shotgun (WGS) entry which is preliminary data.</text>
</comment>
<feature type="region of interest" description="Disordered" evidence="1">
    <location>
        <begin position="1"/>
        <end position="71"/>
    </location>
</feature>
<feature type="compositionally biased region" description="Basic and acidic residues" evidence="1">
    <location>
        <begin position="43"/>
        <end position="52"/>
    </location>
</feature>
<evidence type="ECO:0000313" key="2">
    <source>
        <dbReference type="EMBL" id="KAJ1124437.1"/>
    </source>
</evidence>